<dbReference type="GO" id="GO:0016020">
    <property type="term" value="C:membrane"/>
    <property type="evidence" value="ECO:0007669"/>
    <property type="project" value="InterPro"/>
</dbReference>
<dbReference type="InterPro" id="IPR002516">
    <property type="entry name" value="Glyco_trans_11"/>
</dbReference>
<dbReference type="EMBL" id="JAPJZI010000001">
    <property type="protein sequence ID" value="MDA5398967.1"/>
    <property type="molecule type" value="Genomic_DNA"/>
</dbReference>
<dbReference type="CDD" id="cd11301">
    <property type="entry name" value="Fut1_Fut2_like"/>
    <property type="match status" value="1"/>
</dbReference>
<dbReference type="PANTHER" id="PTHR11927:SF9">
    <property type="entry name" value="L-FUCOSYLTRANSFERASE"/>
    <property type="match status" value="1"/>
</dbReference>
<gene>
    <name evidence="3" type="ORF">OQ273_10325</name>
</gene>
<evidence type="ECO:0000256" key="2">
    <source>
        <dbReference type="ARBA" id="ARBA00022679"/>
    </source>
</evidence>
<dbReference type="Pfam" id="PF01531">
    <property type="entry name" value="Glyco_transf_11"/>
    <property type="match status" value="1"/>
</dbReference>
<organism evidence="3 4">
    <name type="scientific">Hoeflea prorocentri</name>
    <dbReference type="NCBI Taxonomy" id="1922333"/>
    <lineage>
        <taxon>Bacteria</taxon>
        <taxon>Pseudomonadati</taxon>
        <taxon>Pseudomonadota</taxon>
        <taxon>Alphaproteobacteria</taxon>
        <taxon>Hyphomicrobiales</taxon>
        <taxon>Rhizobiaceae</taxon>
        <taxon>Hoeflea</taxon>
    </lineage>
</organism>
<comment type="caution">
    <text evidence="3">The sequence shown here is derived from an EMBL/GenBank/DDBJ whole genome shotgun (WGS) entry which is preliminary data.</text>
</comment>
<evidence type="ECO:0000256" key="1">
    <source>
        <dbReference type="ARBA" id="ARBA00022676"/>
    </source>
</evidence>
<evidence type="ECO:0000313" key="4">
    <source>
        <dbReference type="Proteomes" id="UP001151234"/>
    </source>
</evidence>
<keyword evidence="1" id="KW-0328">Glycosyltransferase</keyword>
<dbReference type="AlphaFoldDB" id="A0A9X3UH05"/>
<dbReference type="RefSeq" id="WP_267990412.1">
    <property type="nucleotide sequence ID" value="NZ_JAPJZI010000001.1"/>
</dbReference>
<keyword evidence="4" id="KW-1185">Reference proteome</keyword>
<reference evidence="3" key="1">
    <citation type="submission" date="2022-11" db="EMBL/GenBank/DDBJ databases">
        <title>Draft genome sequence of Hoeflea poritis E7-10 and Hoeflea prorocentri PM5-8, separated from scleractinian coral Porites lutea and marine dinoflagellate.</title>
        <authorList>
            <person name="Zhang G."/>
            <person name="Wei Q."/>
            <person name="Cai L."/>
        </authorList>
    </citation>
    <scope>NUCLEOTIDE SEQUENCE</scope>
    <source>
        <strain evidence="3">PM5-8</strain>
    </source>
</reference>
<proteinExistence type="predicted"/>
<keyword evidence="2" id="KW-0808">Transferase</keyword>
<name>A0A9X3UH05_9HYPH</name>
<dbReference type="PANTHER" id="PTHR11927">
    <property type="entry name" value="GALACTOSIDE 2-L-FUCOSYLTRANSFERASE"/>
    <property type="match status" value="1"/>
</dbReference>
<dbReference type="Proteomes" id="UP001151234">
    <property type="component" value="Unassembled WGS sequence"/>
</dbReference>
<dbReference type="GO" id="GO:0008107">
    <property type="term" value="F:galactoside 2-alpha-L-fucosyltransferase activity"/>
    <property type="evidence" value="ECO:0007669"/>
    <property type="project" value="InterPro"/>
</dbReference>
<sequence length="291" mass="32927">MIKTGKIYVRIFGGLGNQMFQYACGRALALRTGSEIVLDTRDFVAGPGQRPGLHHLNIVNAKVPDRDLPPSKKQKLRYLLWRGLGLPPKFVRQNGAAFDPQIIGLPADVWLHGYWQSERFFADFKEEIRKELSVKTEPDETNARLFDEIMITPAASLHIRRGDYVSDPKANAVHGICSLAYYENAASLIARTMGQEPVFYVFSDEPGWVADNLRLPYEMRIVSHNGAKNYEDLRLMSACRHHVVANSSFSWWGAWLNPSPEKLVVAPARWFADPSAHNPDIVPEDWVRLEG</sequence>
<protein>
    <submittedName>
        <fullName evidence="3">Alpha-1,2-fucosyltransferase</fullName>
    </submittedName>
</protein>
<evidence type="ECO:0000313" key="3">
    <source>
        <dbReference type="EMBL" id="MDA5398967.1"/>
    </source>
</evidence>
<accession>A0A9X3UH05</accession>
<dbReference type="GO" id="GO:0005975">
    <property type="term" value="P:carbohydrate metabolic process"/>
    <property type="evidence" value="ECO:0007669"/>
    <property type="project" value="InterPro"/>
</dbReference>